<feature type="binding site" evidence="8">
    <location>
        <position position="127"/>
    </location>
    <ligand>
        <name>ATP</name>
        <dbReference type="ChEBI" id="CHEBI:30616"/>
    </ligand>
</feature>
<organism evidence="12 13">
    <name type="scientific">Candidatus Syntrophocurvum alkaliphilum</name>
    <dbReference type="NCBI Taxonomy" id="2293317"/>
    <lineage>
        <taxon>Bacteria</taxon>
        <taxon>Bacillati</taxon>
        <taxon>Bacillota</taxon>
        <taxon>Clostridia</taxon>
        <taxon>Eubacteriales</taxon>
        <taxon>Syntrophomonadaceae</taxon>
        <taxon>Candidatus Syntrophocurvum</taxon>
    </lineage>
</organism>
<comment type="subunit">
    <text evidence="8 10">Monomer.</text>
</comment>
<dbReference type="Gene3D" id="3.40.50.300">
    <property type="entry name" value="P-loop containing nucleotide triphosphate hydrolases"/>
    <property type="match status" value="1"/>
</dbReference>
<dbReference type="HAMAP" id="MF_00235">
    <property type="entry name" value="Adenylate_kinase_Adk"/>
    <property type="match status" value="1"/>
</dbReference>
<keyword evidence="13" id="KW-1185">Reference proteome</keyword>
<dbReference type="EC" id="2.7.4.3" evidence="8 10"/>
<dbReference type="PROSITE" id="PS00113">
    <property type="entry name" value="ADENYLATE_KINASE"/>
    <property type="match status" value="1"/>
</dbReference>
<dbReference type="EMBL" id="CP046457">
    <property type="protein sequence ID" value="QGU00799.1"/>
    <property type="molecule type" value="Genomic_DNA"/>
</dbReference>
<name>A0A6I6DJN5_9FIRM</name>
<evidence type="ECO:0000313" key="12">
    <source>
        <dbReference type="EMBL" id="QGU00799.1"/>
    </source>
</evidence>
<comment type="domain">
    <text evidence="8">Consists of three domains, a large central CORE domain and two small peripheral domains, NMPbind and LID, which undergo movements during catalysis. The LID domain closes over the site of phosphoryl transfer upon ATP binding. Assembling and dissambling the active center during each catalytic cycle provides an effective means to prevent ATP hydrolysis. Some bacteria have evolved a zinc-coordinating structure that stabilizes the LID domain.</text>
</comment>
<feature type="binding site" evidence="8">
    <location>
        <begin position="10"/>
        <end position="15"/>
    </location>
    <ligand>
        <name>ATP</name>
        <dbReference type="ChEBI" id="CHEBI:30616"/>
    </ligand>
</feature>
<comment type="pathway">
    <text evidence="8">Purine metabolism; AMP biosynthesis via salvage pathway; AMP from ADP: step 1/1.</text>
</comment>
<feature type="binding site" evidence="8">
    <location>
        <position position="130"/>
    </location>
    <ligand>
        <name>Zn(2+)</name>
        <dbReference type="ChEBI" id="CHEBI:29105"/>
        <note>structural</note>
    </ligand>
</feature>
<dbReference type="InterPro" id="IPR006259">
    <property type="entry name" value="Adenyl_kin_sub"/>
</dbReference>
<evidence type="ECO:0000256" key="10">
    <source>
        <dbReference type="RuleBase" id="RU003331"/>
    </source>
</evidence>
<feature type="binding site" evidence="8">
    <location>
        <begin position="85"/>
        <end position="88"/>
    </location>
    <ligand>
        <name>AMP</name>
        <dbReference type="ChEBI" id="CHEBI:456215"/>
    </ligand>
</feature>
<dbReference type="InterPro" id="IPR027417">
    <property type="entry name" value="P-loop_NTPase"/>
</dbReference>
<dbReference type="Pfam" id="PF00406">
    <property type="entry name" value="ADK"/>
    <property type="match status" value="1"/>
</dbReference>
<evidence type="ECO:0000256" key="3">
    <source>
        <dbReference type="ARBA" id="ARBA00022727"/>
    </source>
</evidence>
<dbReference type="KEGG" id="salq:SYNTR_2205"/>
<dbReference type="OrthoDB" id="9805030at2"/>
<dbReference type="NCBIfam" id="NF001381">
    <property type="entry name" value="PRK00279.1-3"/>
    <property type="match status" value="1"/>
</dbReference>
<dbReference type="GO" id="GO:0005737">
    <property type="term" value="C:cytoplasm"/>
    <property type="evidence" value="ECO:0007669"/>
    <property type="project" value="UniProtKB-SubCell"/>
</dbReference>
<keyword evidence="4 8" id="KW-0547">Nucleotide-binding</keyword>
<evidence type="ECO:0000256" key="6">
    <source>
        <dbReference type="ARBA" id="ARBA00022833"/>
    </source>
</evidence>
<keyword evidence="5 8" id="KW-0418">Kinase</keyword>
<keyword evidence="1 8" id="KW-0808">Transferase</keyword>
<comment type="function">
    <text evidence="8">Catalyzes the reversible transfer of the terminal phosphate group between ATP and AMP. Plays an important role in cellular energy homeostasis and in adenine nucleotide metabolism.</text>
</comment>
<dbReference type="AlphaFoldDB" id="A0A6I6DJN5"/>
<feature type="binding site" evidence="8">
    <location>
        <begin position="57"/>
        <end position="59"/>
    </location>
    <ligand>
        <name>AMP</name>
        <dbReference type="ChEBI" id="CHEBI:456215"/>
    </ligand>
</feature>
<dbReference type="RefSeq" id="WP_156204547.1">
    <property type="nucleotide sequence ID" value="NZ_CP046457.1"/>
</dbReference>
<comment type="catalytic activity">
    <reaction evidence="8 10">
        <text>AMP + ATP = 2 ADP</text>
        <dbReference type="Rhea" id="RHEA:12973"/>
        <dbReference type="ChEBI" id="CHEBI:30616"/>
        <dbReference type="ChEBI" id="CHEBI:456215"/>
        <dbReference type="ChEBI" id="CHEBI:456216"/>
        <dbReference type="EC" id="2.7.4.3"/>
    </reaction>
</comment>
<feature type="binding site" evidence="8">
    <location>
        <position position="153"/>
    </location>
    <ligand>
        <name>Zn(2+)</name>
        <dbReference type="ChEBI" id="CHEBI:29105"/>
        <note>structural</note>
    </ligand>
</feature>
<dbReference type="GO" id="GO:0008270">
    <property type="term" value="F:zinc ion binding"/>
    <property type="evidence" value="ECO:0007669"/>
    <property type="project" value="UniProtKB-UniRule"/>
</dbReference>
<dbReference type="GO" id="GO:0005524">
    <property type="term" value="F:ATP binding"/>
    <property type="evidence" value="ECO:0007669"/>
    <property type="project" value="UniProtKB-UniRule"/>
</dbReference>
<feature type="binding site" evidence="8">
    <location>
        <position position="133"/>
    </location>
    <ligand>
        <name>Zn(2+)</name>
        <dbReference type="ChEBI" id="CHEBI:29105"/>
        <note>structural</note>
    </ligand>
</feature>
<protein>
    <recommendedName>
        <fullName evidence="8 10">Adenylate kinase</fullName>
        <shortName evidence="8">AK</shortName>
        <ecNumber evidence="8 10">2.7.4.3</ecNumber>
    </recommendedName>
    <alternativeName>
        <fullName evidence="8">ATP-AMP transphosphorylase</fullName>
    </alternativeName>
    <alternativeName>
        <fullName evidence="8">ATP:AMP phosphotransferase</fullName>
    </alternativeName>
    <alternativeName>
        <fullName evidence="8">Adenylate monophosphate kinase</fullName>
    </alternativeName>
</protein>
<dbReference type="FunFam" id="3.40.50.300:FF:000106">
    <property type="entry name" value="Adenylate kinase mitochondrial"/>
    <property type="match status" value="1"/>
</dbReference>
<evidence type="ECO:0000256" key="4">
    <source>
        <dbReference type="ARBA" id="ARBA00022741"/>
    </source>
</evidence>
<dbReference type="NCBIfam" id="NF011100">
    <property type="entry name" value="PRK14527.1"/>
    <property type="match status" value="1"/>
</dbReference>
<evidence type="ECO:0000259" key="11">
    <source>
        <dbReference type="Pfam" id="PF05191"/>
    </source>
</evidence>
<keyword evidence="6 8" id="KW-0862">Zinc</keyword>
<dbReference type="NCBIfam" id="TIGR01351">
    <property type="entry name" value="adk"/>
    <property type="match status" value="1"/>
</dbReference>
<feature type="binding site" evidence="8">
    <location>
        <position position="31"/>
    </location>
    <ligand>
        <name>AMP</name>
        <dbReference type="ChEBI" id="CHEBI:456215"/>
    </ligand>
</feature>
<evidence type="ECO:0000256" key="5">
    <source>
        <dbReference type="ARBA" id="ARBA00022777"/>
    </source>
</evidence>
<dbReference type="GO" id="GO:0044209">
    <property type="term" value="P:AMP salvage"/>
    <property type="evidence" value="ECO:0007669"/>
    <property type="project" value="UniProtKB-UniRule"/>
</dbReference>
<keyword evidence="7 8" id="KW-0067">ATP-binding</keyword>
<dbReference type="CDD" id="cd01428">
    <property type="entry name" value="ADK"/>
    <property type="match status" value="1"/>
</dbReference>
<evidence type="ECO:0000256" key="1">
    <source>
        <dbReference type="ARBA" id="ARBA00022679"/>
    </source>
</evidence>
<evidence type="ECO:0000256" key="7">
    <source>
        <dbReference type="ARBA" id="ARBA00022840"/>
    </source>
</evidence>
<reference evidence="13" key="1">
    <citation type="journal article" date="2019" name="Microbiology">
        <title>Complete Genome Sequence of an Uncultured Bacterium of the Candidate Phylum Bipolaricaulota.</title>
        <authorList>
            <person name="Kadnikov V.V."/>
            <person name="Mardanov A.V."/>
            <person name="Beletsky A.V."/>
            <person name="Frank Y.A."/>
            <person name="Karnachuk O.V."/>
            <person name="Ravin N.V."/>
        </authorList>
    </citation>
    <scope>NUCLEOTIDE SEQUENCE [LARGE SCALE GENOMIC DNA]</scope>
</reference>
<feature type="binding site" evidence="8">
    <location>
        <position position="92"/>
    </location>
    <ligand>
        <name>AMP</name>
        <dbReference type="ChEBI" id="CHEBI:456215"/>
    </ligand>
</feature>
<dbReference type="InterPro" id="IPR007862">
    <property type="entry name" value="Adenylate_kinase_lid-dom"/>
</dbReference>
<dbReference type="GO" id="GO:0004017">
    <property type="term" value="F:AMP kinase activity"/>
    <property type="evidence" value="ECO:0007669"/>
    <property type="project" value="UniProtKB-UniRule"/>
</dbReference>
<accession>A0A6I6DJN5</accession>
<feature type="binding site" evidence="8">
    <location>
        <position position="150"/>
    </location>
    <ligand>
        <name>Zn(2+)</name>
        <dbReference type="ChEBI" id="CHEBI:29105"/>
        <note>structural</note>
    </ligand>
</feature>
<keyword evidence="3 8" id="KW-0545">Nucleotide biosynthesis</keyword>
<feature type="binding site" evidence="8">
    <location>
        <position position="199"/>
    </location>
    <ligand>
        <name>ATP</name>
        <dbReference type="ChEBI" id="CHEBI:30616"/>
    </ligand>
</feature>
<dbReference type="UniPathway" id="UPA00588">
    <property type="reaction ID" value="UER00649"/>
</dbReference>
<feature type="binding site" evidence="8">
    <location>
        <position position="160"/>
    </location>
    <ligand>
        <name>AMP</name>
        <dbReference type="ChEBI" id="CHEBI:456215"/>
    </ligand>
</feature>
<sequence>MNVILMGPPGAGKGTQSELIKKEYSIPHISTGDMFREAVSNGTELGNEAKKYMDEGNLVPDEITIGIVKERLSQPDCQKGFMLDGFPRTKIQAEALDEALKDMNVNIQSVINFSVPKEILLERLPARVTCKDCKSVFNKKFNPSSSGNKCEKCGEELIERDDDKGETVNKRLEVYLEQTNPVLDYYEKQGILYNLDGNRSTEEVFADIQNILGSSK</sequence>
<feature type="binding site" evidence="8">
    <location>
        <begin position="136"/>
        <end position="137"/>
    </location>
    <ligand>
        <name>ATP</name>
        <dbReference type="ChEBI" id="CHEBI:30616"/>
    </ligand>
</feature>
<dbReference type="Pfam" id="PF05191">
    <property type="entry name" value="ADK_lid"/>
    <property type="match status" value="1"/>
</dbReference>
<keyword evidence="8" id="KW-0963">Cytoplasm</keyword>
<comment type="subcellular location">
    <subcellularLocation>
        <location evidence="8 10">Cytoplasm</location>
    </subcellularLocation>
</comment>
<feature type="binding site" evidence="8">
    <location>
        <position position="171"/>
    </location>
    <ligand>
        <name>AMP</name>
        <dbReference type="ChEBI" id="CHEBI:456215"/>
    </ligand>
</feature>
<dbReference type="SUPFAM" id="SSF52540">
    <property type="entry name" value="P-loop containing nucleoside triphosphate hydrolases"/>
    <property type="match status" value="1"/>
</dbReference>
<feature type="region of interest" description="LID" evidence="8">
    <location>
        <begin position="126"/>
        <end position="163"/>
    </location>
</feature>
<dbReference type="Proteomes" id="UP000426444">
    <property type="component" value="Chromosome"/>
</dbReference>
<feature type="domain" description="Adenylate kinase active site lid" evidence="11">
    <location>
        <begin position="127"/>
        <end position="162"/>
    </location>
</feature>
<dbReference type="InterPro" id="IPR033690">
    <property type="entry name" value="Adenylat_kinase_CS"/>
</dbReference>
<dbReference type="PRINTS" id="PR00094">
    <property type="entry name" value="ADENYLTKNASE"/>
</dbReference>
<comment type="similarity">
    <text evidence="8 9">Belongs to the adenylate kinase family.</text>
</comment>
<evidence type="ECO:0000256" key="8">
    <source>
        <dbReference type="HAMAP-Rule" id="MF_00235"/>
    </source>
</evidence>
<dbReference type="NCBIfam" id="NF001380">
    <property type="entry name" value="PRK00279.1-2"/>
    <property type="match status" value="1"/>
</dbReference>
<gene>
    <name evidence="8" type="primary">adk</name>
    <name evidence="12" type="ORF">SYNTR_2205</name>
</gene>
<feature type="region of interest" description="NMP" evidence="8">
    <location>
        <begin position="30"/>
        <end position="59"/>
    </location>
</feature>
<keyword evidence="2 8" id="KW-0479">Metal-binding</keyword>
<dbReference type="InterPro" id="IPR000850">
    <property type="entry name" value="Adenylat/UMP-CMP_kin"/>
</dbReference>
<feature type="binding site" evidence="8">
    <location>
        <position position="36"/>
    </location>
    <ligand>
        <name>AMP</name>
        <dbReference type="ChEBI" id="CHEBI:456215"/>
    </ligand>
</feature>
<evidence type="ECO:0000256" key="2">
    <source>
        <dbReference type="ARBA" id="ARBA00022723"/>
    </source>
</evidence>
<proteinExistence type="inferred from homology"/>
<evidence type="ECO:0000313" key="13">
    <source>
        <dbReference type="Proteomes" id="UP000426444"/>
    </source>
</evidence>
<evidence type="ECO:0000256" key="9">
    <source>
        <dbReference type="RuleBase" id="RU003330"/>
    </source>
</evidence>
<dbReference type="PANTHER" id="PTHR23359">
    <property type="entry name" value="NUCLEOTIDE KINASE"/>
    <property type="match status" value="1"/>
</dbReference>